<evidence type="ECO:0000313" key="1">
    <source>
        <dbReference type="EMBL" id="MBQ0850568.1"/>
    </source>
</evidence>
<sequence>MSPPTPTAATVRTEDAVPALLASLQATLQGPTDQTGCPLPPSIASAFADDSTVRPLAAAGGVWAVLRESPDRSCQVLCMHNPSSDAVSASLHALLPETAGQQAHFVRGALHTTQETDGLHVHLAAFGHAWITFTR</sequence>
<comment type="caution">
    <text evidence="1">The sequence shown here is derived from an EMBL/GenBank/DDBJ whole genome shotgun (WGS) entry which is preliminary data.</text>
</comment>
<proteinExistence type="predicted"/>
<protein>
    <submittedName>
        <fullName evidence="1">Uncharacterized protein</fullName>
    </submittedName>
</protein>
<reference evidence="1 2" key="1">
    <citation type="submission" date="2021-04" db="EMBL/GenBank/DDBJ databases">
        <authorList>
            <person name="Tang X."/>
            <person name="Zhou X."/>
            <person name="Chen X."/>
            <person name="Cernava T."/>
            <person name="Zhang C."/>
        </authorList>
    </citation>
    <scope>NUCLEOTIDE SEQUENCE [LARGE SCALE GENOMIC DNA]</scope>
    <source>
        <strain evidence="1 2">BH-SS-21</strain>
    </source>
</reference>
<keyword evidence="2" id="KW-1185">Reference proteome</keyword>
<organism evidence="1 2">
    <name type="scientific">Streptomyces liliiviolaceus</name>
    <dbReference type="NCBI Taxonomy" id="2823109"/>
    <lineage>
        <taxon>Bacteria</taxon>
        <taxon>Bacillati</taxon>
        <taxon>Actinomycetota</taxon>
        <taxon>Actinomycetes</taxon>
        <taxon>Kitasatosporales</taxon>
        <taxon>Streptomycetaceae</taxon>
        <taxon>Streptomyces</taxon>
    </lineage>
</organism>
<dbReference type="Proteomes" id="UP000677413">
    <property type="component" value="Unassembled WGS sequence"/>
</dbReference>
<name>A0A940XVT4_9ACTN</name>
<accession>A0A940XVT4</accession>
<gene>
    <name evidence="1" type="ORF">J8N05_20585</name>
</gene>
<evidence type="ECO:0000313" key="2">
    <source>
        <dbReference type="Proteomes" id="UP000677413"/>
    </source>
</evidence>
<dbReference type="EMBL" id="JAGPYQ010000001">
    <property type="protein sequence ID" value="MBQ0850568.1"/>
    <property type="molecule type" value="Genomic_DNA"/>
</dbReference>
<dbReference type="AlphaFoldDB" id="A0A940XVT4"/>
<dbReference type="RefSeq" id="WP_210884799.1">
    <property type="nucleotide sequence ID" value="NZ_JAGPYQ010000001.1"/>
</dbReference>